<dbReference type="InterPro" id="IPR036770">
    <property type="entry name" value="Ankyrin_rpt-contain_sf"/>
</dbReference>
<name>A0AAD9SCZ0_PHOAM</name>
<keyword evidence="6" id="KW-1185">Reference proteome</keyword>
<organism evidence="5 6">
    <name type="scientific">Phomopsis amygdali</name>
    <name type="common">Fusicoccum amygdali</name>
    <dbReference type="NCBI Taxonomy" id="1214568"/>
    <lineage>
        <taxon>Eukaryota</taxon>
        <taxon>Fungi</taxon>
        <taxon>Dikarya</taxon>
        <taxon>Ascomycota</taxon>
        <taxon>Pezizomycotina</taxon>
        <taxon>Sordariomycetes</taxon>
        <taxon>Sordariomycetidae</taxon>
        <taxon>Diaporthales</taxon>
        <taxon>Diaporthaceae</taxon>
        <taxon>Diaporthe</taxon>
    </lineage>
</organism>
<accession>A0AAD9SCZ0</accession>
<comment type="caution">
    <text evidence="5">The sequence shown here is derived from an EMBL/GenBank/DDBJ whole genome shotgun (WGS) entry which is preliminary data.</text>
</comment>
<gene>
    <name evidence="5" type="ORF">N8I77_009593</name>
</gene>
<dbReference type="PROSITE" id="PS50297">
    <property type="entry name" value="ANK_REP_REGION"/>
    <property type="match status" value="2"/>
</dbReference>
<dbReference type="PROSITE" id="PS50088">
    <property type="entry name" value="ANK_REPEAT"/>
    <property type="match status" value="3"/>
</dbReference>
<dbReference type="AlphaFoldDB" id="A0AAD9SCZ0"/>
<reference evidence="5" key="1">
    <citation type="submission" date="2023-06" db="EMBL/GenBank/DDBJ databases">
        <authorList>
            <person name="Noh H."/>
        </authorList>
    </citation>
    <scope>NUCLEOTIDE SEQUENCE</scope>
    <source>
        <strain evidence="5">DUCC20226</strain>
    </source>
</reference>
<dbReference type="PANTHER" id="PTHR24198">
    <property type="entry name" value="ANKYRIN REPEAT AND PROTEIN KINASE DOMAIN-CONTAINING PROTEIN"/>
    <property type="match status" value="1"/>
</dbReference>
<protein>
    <recommendedName>
        <fullName evidence="4">Clr5 domain-containing protein</fullName>
    </recommendedName>
</protein>
<dbReference type="Gene3D" id="1.25.40.20">
    <property type="entry name" value="Ankyrin repeat-containing domain"/>
    <property type="match status" value="3"/>
</dbReference>
<dbReference type="Pfam" id="PF00023">
    <property type="entry name" value="Ank"/>
    <property type="match status" value="1"/>
</dbReference>
<proteinExistence type="predicted"/>
<dbReference type="SUPFAM" id="SSF48403">
    <property type="entry name" value="Ankyrin repeat"/>
    <property type="match status" value="2"/>
</dbReference>
<dbReference type="Pfam" id="PF14420">
    <property type="entry name" value="Clr5"/>
    <property type="match status" value="1"/>
</dbReference>
<dbReference type="PANTHER" id="PTHR24198:SF165">
    <property type="entry name" value="ANKYRIN REPEAT-CONTAINING PROTEIN-RELATED"/>
    <property type="match status" value="1"/>
</dbReference>
<dbReference type="Proteomes" id="UP001265746">
    <property type="component" value="Unassembled WGS sequence"/>
</dbReference>
<dbReference type="EMBL" id="JAUJFL010000005">
    <property type="protein sequence ID" value="KAK2603113.1"/>
    <property type="molecule type" value="Genomic_DNA"/>
</dbReference>
<keyword evidence="2 3" id="KW-0040">ANK repeat</keyword>
<feature type="repeat" description="ANK" evidence="3">
    <location>
        <begin position="912"/>
        <end position="944"/>
    </location>
</feature>
<feature type="domain" description="Clr5" evidence="4">
    <location>
        <begin position="14"/>
        <end position="47"/>
    </location>
</feature>
<feature type="repeat" description="ANK" evidence="3">
    <location>
        <begin position="1023"/>
        <end position="1055"/>
    </location>
</feature>
<evidence type="ECO:0000259" key="4">
    <source>
        <dbReference type="Pfam" id="PF14420"/>
    </source>
</evidence>
<feature type="repeat" description="ANK" evidence="3">
    <location>
        <begin position="988"/>
        <end position="1020"/>
    </location>
</feature>
<evidence type="ECO:0000256" key="2">
    <source>
        <dbReference type="ARBA" id="ARBA00023043"/>
    </source>
</evidence>
<evidence type="ECO:0000313" key="5">
    <source>
        <dbReference type="EMBL" id="KAK2603113.1"/>
    </source>
</evidence>
<dbReference type="InterPro" id="IPR025676">
    <property type="entry name" value="Clr5_dom"/>
</dbReference>
<dbReference type="Pfam" id="PF12796">
    <property type="entry name" value="Ank_2"/>
    <property type="match status" value="2"/>
</dbReference>
<evidence type="ECO:0000256" key="3">
    <source>
        <dbReference type="PROSITE-ProRule" id="PRU00023"/>
    </source>
</evidence>
<dbReference type="InterPro" id="IPR002110">
    <property type="entry name" value="Ankyrin_rpt"/>
</dbReference>
<sequence length="1261" mass="141379">MSAIKRLRPSEDDDIWRQNASIIRQLYQEEKKTLKGVKKIMENKNGFPSKPLSIWEVKLRELGMKRNLKSSEWPLVYKHVRPRLQHERKKELRKPTTILINGTEKPWDKVWREFRRNRAFNLGPSQGPLPPLPKGVVIRTPSPDLPETTIQHQQQTSSQSCMLQLFQTTLVSFQLLFGLHSQSEIETRDAFKLPDKVYRLSLEGIPLTRLLEKISPIDIRNGELSSDHTAQRLVGSQWDQLTRHSGSPGSRSPAGQFTPSTIAFSGVFAKPLARIESAPPSSQEVGINFDSYHYLSIIVHLLSNGHVMQNFSIYLDNEKKATEILDITFRLVSRRALLALLRSRMPSVKAAWESLLYAAGDLRNREAFKFLIRIGMDNNWLQEESRGHQHLYHAALNDCADIIDALIKRGCRPDSSIGPLQGEPAIMEAIWNGNLDCAKLLIQHCDVNELITWRHGQIGFSTAFGVFLEYFDGSEAIYHLCLDAFLERGADVDLELEEGLFPDWKSLDWDWEENVSARWRGWYEEDHFVNSWRPSVLDYVFHFRHSLFRKLATFSQKPGEFSRAGALSALTQGVHSLREYLARDWAFDASGMGTTDGDLKSADASEWKSRCLEVIFAEQFLLSIREPSRMICWKTVQGLMELEVDVARSSKDEKLASEMLLATARLITLGEGADGEHGFQILRWLLDRGFRVEALALSVAVEFHGVAILECLAAHCFDLKKHGVIALSKAAARSNFDATKFLLDEGVDPNSTFVRRNSGEISAFAAAFPSSSFEMIKYMIERGAKPTGRSPNRRYPDILVQIMSEYWDIQDILIKFRYIFEEVAVISDPSYPSAQLLEACYDPIAKDPEQRRKVFEFLFSKGARVTPGSPLAAWIAVGGGHQLVQEMLEQGADINAYSYWESYEQKAPPRRSWSTPLQAAAGQGDYALVCMLLEQGADMNRPAPGGCRKTPLSAICSWDPARPEERIRKDKIVKLFLDKGADVNLRVHVQPALNIAARFGDIPTAFILLKHGAKVNLESEPVSVGTALDAAASQGRLDMVEFLLNAGAESESAPANGKKYASAIQRAENHNYFVVADLIRRHESERERGWAVVHNPVTEIARPLGCAPQWSFPPGDSTMAHPAPSDGHEDMECLVTLNKENDVSYTPDGGSFDCSIVGFKTKKRAMSGLEAAAVNETRVSEVIQDQKLLLECRYRNFSGGKSDETAAQQADTWGASLGQEVKLGQPSGQNWVENKQQGSVPLVSNGLATDIFMGFSRSPIL</sequence>
<evidence type="ECO:0000313" key="6">
    <source>
        <dbReference type="Proteomes" id="UP001265746"/>
    </source>
</evidence>
<dbReference type="SMART" id="SM00248">
    <property type="entry name" value="ANK"/>
    <property type="match status" value="10"/>
</dbReference>
<evidence type="ECO:0000256" key="1">
    <source>
        <dbReference type="ARBA" id="ARBA00022737"/>
    </source>
</evidence>
<keyword evidence="1" id="KW-0677">Repeat</keyword>